<dbReference type="GO" id="GO:0004813">
    <property type="term" value="F:alanine-tRNA ligase activity"/>
    <property type="evidence" value="ECO:0007669"/>
    <property type="project" value="InterPro"/>
</dbReference>
<dbReference type="InParanoid" id="A0A6L2QAF5"/>
<dbReference type="InterPro" id="IPR012947">
    <property type="entry name" value="tRNA_SAD"/>
</dbReference>
<dbReference type="Proteomes" id="UP000502823">
    <property type="component" value="Unassembled WGS sequence"/>
</dbReference>
<comment type="caution">
    <text evidence="10">The sequence shown here is derived from an EMBL/GenBank/DDBJ whole genome shotgun (WGS) entry which is preliminary data.</text>
</comment>
<evidence type="ECO:0000313" key="10">
    <source>
        <dbReference type="EMBL" id="GFG40642.1"/>
    </source>
</evidence>
<organism evidence="10 11">
    <name type="scientific">Coptotermes formosanus</name>
    <name type="common">Formosan subterranean termite</name>
    <dbReference type="NCBI Taxonomy" id="36987"/>
    <lineage>
        <taxon>Eukaryota</taxon>
        <taxon>Metazoa</taxon>
        <taxon>Ecdysozoa</taxon>
        <taxon>Arthropoda</taxon>
        <taxon>Hexapoda</taxon>
        <taxon>Insecta</taxon>
        <taxon>Pterygota</taxon>
        <taxon>Neoptera</taxon>
        <taxon>Polyneoptera</taxon>
        <taxon>Dictyoptera</taxon>
        <taxon>Blattodea</taxon>
        <taxon>Blattoidea</taxon>
        <taxon>Termitoidae</taxon>
        <taxon>Rhinotermitidae</taxon>
        <taxon>Coptotermes</taxon>
    </lineage>
</organism>
<dbReference type="OrthoDB" id="288942at2759"/>
<keyword evidence="5" id="KW-0479">Metal-binding</keyword>
<evidence type="ECO:0000313" key="11">
    <source>
        <dbReference type="Proteomes" id="UP000502823"/>
    </source>
</evidence>
<dbReference type="GO" id="GO:0006419">
    <property type="term" value="P:alanyl-tRNA aminoacylation"/>
    <property type="evidence" value="ECO:0007669"/>
    <property type="project" value="InterPro"/>
</dbReference>
<evidence type="ECO:0000256" key="3">
    <source>
        <dbReference type="ARBA" id="ARBA00008429"/>
    </source>
</evidence>
<protein>
    <recommendedName>
        <fullName evidence="9">Alanyl-transfer RNA synthetases family profile domain-containing protein</fullName>
    </recommendedName>
</protein>
<evidence type="ECO:0000256" key="6">
    <source>
        <dbReference type="ARBA" id="ARBA00022833"/>
    </source>
</evidence>
<dbReference type="InterPro" id="IPR018163">
    <property type="entry name" value="Thr/Ala-tRNA-synth_IIc_edit"/>
</dbReference>
<dbReference type="GO" id="GO:0046872">
    <property type="term" value="F:metal ion binding"/>
    <property type="evidence" value="ECO:0007669"/>
    <property type="project" value="UniProtKB-KW"/>
</dbReference>
<comment type="subcellular location">
    <subcellularLocation>
        <location evidence="2">Cytoplasm</location>
    </subcellularLocation>
</comment>
<dbReference type="SMART" id="SM00863">
    <property type="entry name" value="tRNA_SAD"/>
    <property type="match status" value="1"/>
</dbReference>
<dbReference type="GO" id="GO:0005524">
    <property type="term" value="F:ATP binding"/>
    <property type="evidence" value="ECO:0007669"/>
    <property type="project" value="InterPro"/>
</dbReference>
<comment type="cofactor">
    <cofactor evidence="1">
        <name>Zn(2+)</name>
        <dbReference type="ChEBI" id="CHEBI:29105"/>
    </cofactor>
</comment>
<proteinExistence type="inferred from homology"/>
<evidence type="ECO:0000256" key="7">
    <source>
        <dbReference type="ARBA" id="ARBA00022917"/>
    </source>
</evidence>
<reference evidence="11" key="1">
    <citation type="submission" date="2020-01" db="EMBL/GenBank/DDBJ databases">
        <title>Draft genome sequence of the Termite Coptotermes fromosanus.</title>
        <authorList>
            <person name="Itakura S."/>
            <person name="Yosikawa Y."/>
            <person name="Umezawa K."/>
        </authorList>
    </citation>
    <scope>NUCLEOTIDE SEQUENCE [LARGE SCALE GENOMIC DNA]</scope>
</reference>
<keyword evidence="6" id="KW-0862">Zinc</keyword>
<dbReference type="GO" id="GO:0002196">
    <property type="term" value="F:Ser-tRNA(Ala) deacylase activity"/>
    <property type="evidence" value="ECO:0007669"/>
    <property type="project" value="TreeGrafter"/>
</dbReference>
<dbReference type="EMBL" id="BLKM01002316">
    <property type="protein sequence ID" value="GFG40642.1"/>
    <property type="molecule type" value="Genomic_DNA"/>
</dbReference>
<dbReference type="GO" id="GO:0003676">
    <property type="term" value="F:nucleic acid binding"/>
    <property type="evidence" value="ECO:0007669"/>
    <property type="project" value="InterPro"/>
</dbReference>
<evidence type="ECO:0000256" key="8">
    <source>
        <dbReference type="ARBA" id="ARBA00053555"/>
    </source>
</evidence>
<sequence>MGELDYSCCHKILHNTVFTSIVVTCNEGQLETVTSGKKTTVSGFEVVLEDTIFFPEGGGQPCDHGLLDDVAVLQVTRRGADAIHFVESALPVGKLVKQKIDWERRLDHMQQHSGQHLITALADEHFSYPTTSWWLGEEESYIEFDTQTVKPSDLDRLEEHVNEKIRAATPVIVTVYEEGDTQLKKVRTRGLPDDHEGPVRVVTIEGVESNMCCGTHVTNLSQLQAIKLLRTEKGKKNKTNLYFLAGGRVLRQLSACLHREHQLTAMLKNGPAEHVQLVDKLQTSLKIVNKNLQTVLRELAIHEAASIKQQVPTPAYYSLHRKEADSDFMSILINEVGDQSVLLFLTVGDEKGGQMVLHGEPDIVAQLGPQVCALLNGKGAVKGPKFQAKVSNLANRKKAEELIKQHIGGTRSGC</sequence>
<dbReference type="PROSITE" id="PS50860">
    <property type="entry name" value="AA_TRNA_LIGASE_II_ALA"/>
    <property type="match status" value="1"/>
</dbReference>
<dbReference type="PANTHER" id="PTHR43462">
    <property type="entry name" value="ALANYL-TRNA EDITING PROTEIN"/>
    <property type="match status" value="1"/>
</dbReference>
<evidence type="ECO:0000259" key="9">
    <source>
        <dbReference type="PROSITE" id="PS50860"/>
    </source>
</evidence>
<gene>
    <name evidence="10" type="ORF">Cfor_06679</name>
</gene>
<dbReference type="PANTHER" id="PTHR43462:SF1">
    <property type="entry name" value="ALANYL-TRNA EDITING PROTEIN AARSD1"/>
    <property type="match status" value="1"/>
</dbReference>
<dbReference type="FunFam" id="2.40.30.130:FF:000003">
    <property type="entry name" value="alanyl-tRNA editing protein Aarsd1"/>
    <property type="match status" value="1"/>
</dbReference>
<evidence type="ECO:0000256" key="5">
    <source>
        <dbReference type="ARBA" id="ARBA00022723"/>
    </source>
</evidence>
<dbReference type="AlphaFoldDB" id="A0A6L2QAF5"/>
<evidence type="ECO:0000256" key="2">
    <source>
        <dbReference type="ARBA" id="ARBA00004496"/>
    </source>
</evidence>
<dbReference type="Pfam" id="PF07973">
    <property type="entry name" value="tRNA_SAD"/>
    <property type="match status" value="1"/>
</dbReference>
<dbReference type="SUPFAM" id="SSF50447">
    <property type="entry name" value="Translation proteins"/>
    <property type="match status" value="1"/>
</dbReference>
<dbReference type="FunCoup" id="A0A6L2QAF5">
    <property type="interactions" value="573"/>
</dbReference>
<dbReference type="InterPro" id="IPR009000">
    <property type="entry name" value="Transl_B-barrel_sf"/>
</dbReference>
<keyword evidence="4" id="KW-0963">Cytoplasm</keyword>
<evidence type="ECO:0000256" key="4">
    <source>
        <dbReference type="ARBA" id="ARBA00022490"/>
    </source>
</evidence>
<dbReference type="Gene3D" id="3.30.980.10">
    <property type="entry name" value="Threonyl-trna Synthetase, Chain A, domain 2"/>
    <property type="match status" value="1"/>
</dbReference>
<comment type="function">
    <text evidence="8">Functions in trans to edit the amino acid moiety from incorrectly charged tRNA(Ala).</text>
</comment>
<dbReference type="InterPro" id="IPR051335">
    <property type="entry name" value="Alanyl-tRNA_Editing_Enzymes"/>
</dbReference>
<dbReference type="Gene3D" id="2.40.30.130">
    <property type="match status" value="1"/>
</dbReference>
<keyword evidence="7" id="KW-0648">Protein biosynthesis</keyword>
<evidence type="ECO:0000256" key="1">
    <source>
        <dbReference type="ARBA" id="ARBA00001947"/>
    </source>
</evidence>
<keyword evidence="11" id="KW-1185">Reference proteome</keyword>
<accession>A0A6L2QAF5</accession>
<feature type="domain" description="Alanyl-transfer RNA synthetases family profile" evidence="9">
    <location>
        <begin position="1"/>
        <end position="255"/>
    </location>
</feature>
<dbReference type="FunFam" id="3.30.980.10:FF:000007">
    <property type="entry name" value="alanyl-tRNA editing protein Aarsd1"/>
    <property type="match status" value="1"/>
</dbReference>
<comment type="similarity">
    <text evidence="3">Belongs to the class-II aminoacyl-tRNA synthetase family. Alax-L subfamily.</text>
</comment>
<dbReference type="InterPro" id="IPR018165">
    <property type="entry name" value="Ala-tRNA-synth_IIc_core"/>
</dbReference>
<dbReference type="GO" id="GO:0005737">
    <property type="term" value="C:cytoplasm"/>
    <property type="evidence" value="ECO:0007669"/>
    <property type="project" value="UniProtKB-SubCell"/>
</dbReference>
<dbReference type="SUPFAM" id="SSF55186">
    <property type="entry name" value="ThrRS/AlaRS common domain"/>
    <property type="match status" value="1"/>
</dbReference>
<name>A0A6L2QAF5_COPFO</name>